<dbReference type="Pfam" id="PF07845">
    <property type="entry name" value="DUF1636"/>
    <property type="match status" value="1"/>
</dbReference>
<evidence type="ECO:0008006" key="3">
    <source>
        <dbReference type="Google" id="ProtNLM"/>
    </source>
</evidence>
<organism evidence="1 2">
    <name type="scientific">Azospirillum lipoferum (strain 4B)</name>
    <dbReference type="NCBI Taxonomy" id="862719"/>
    <lineage>
        <taxon>Bacteria</taxon>
        <taxon>Pseudomonadati</taxon>
        <taxon>Pseudomonadota</taxon>
        <taxon>Alphaproteobacteria</taxon>
        <taxon>Rhodospirillales</taxon>
        <taxon>Azospirillaceae</taxon>
        <taxon>Azospirillum</taxon>
    </lineage>
</organism>
<dbReference type="RefSeq" id="WP_014188030.1">
    <property type="nucleotide sequence ID" value="NC_016585.1"/>
</dbReference>
<proteinExistence type="predicted"/>
<geneLocation type="plasmid" evidence="1 2">
    <name>AZO_p1</name>
</geneLocation>
<dbReference type="EMBL" id="FQ311869">
    <property type="protein sequence ID" value="CBS88572.1"/>
    <property type="molecule type" value="Genomic_DNA"/>
</dbReference>
<sequence>MSIEVIVCETCRQPGTGSGTGPAAEPETGWTGAMFAALLEGVLASAGADEVRVGTMRCLMSCRRPCVVHIRSPGRMGYVLGDLPPERSAVEALVGYLRAYGATDSGVVAYRDWPEGVKGRFVARIPAPPDR</sequence>
<evidence type="ECO:0000313" key="2">
    <source>
        <dbReference type="Proteomes" id="UP000005667"/>
    </source>
</evidence>
<dbReference type="AlphaFoldDB" id="G7ZA86"/>
<dbReference type="InterPro" id="IPR012863">
    <property type="entry name" value="DUF1636"/>
</dbReference>
<evidence type="ECO:0000313" key="1">
    <source>
        <dbReference type="EMBL" id="CBS88572.1"/>
    </source>
</evidence>
<gene>
    <name evidence="1" type="ordered locus">AZOLI_p10285</name>
</gene>
<dbReference type="KEGG" id="ali:AZOLI_p10285"/>
<keyword evidence="2" id="KW-1185">Reference proteome</keyword>
<name>G7ZA86_AZOL4</name>
<dbReference type="OrthoDB" id="424426at2"/>
<accession>G7ZA86</accession>
<protein>
    <recommendedName>
        <fullName evidence="3">DUF1636 domain-containing protein</fullName>
    </recommendedName>
</protein>
<reference evidence="2" key="1">
    <citation type="journal article" date="2011" name="PLoS Genet.">
        <title>Azospirillum genomes reveal transition of bacteria from aquatic to terrestrial environments.</title>
        <authorList>
            <person name="Wisniewski-Dye F."/>
            <person name="Borziak K."/>
            <person name="Khalsa-Moyers G."/>
            <person name="Alexandre G."/>
            <person name="Sukharnikov L.O."/>
            <person name="Wuichet K."/>
            <person name="Hurst G.B."/>
            <person name="McDonald W.H."/>
            <person name="Robertson J.S."/>
            <person name="Barbe V."/>
            <person name="Calteau A."/>
            <person name="Rouy Z."/>
            <person name="Mangenot S."/>
            <person name="Prigent-Combaret C."/>
            <person name="Normand P."/>
            <person name="Boyer M."/>
            <person name="Siguier P."/>
            <person name="Dessaux Y."/>
            <person name="Elmerich C."/>
            <person name="Condemine G."/>
            <person name="Krishnen G."/>
            <person name="Kennedy I."/>
            <person name="Paterson A.H."/>
            <person name="Gonzalez V."/>
            <person name="Mavingui P."/>
            <person name="Zhulin I.B."/>
        </authorList>
    </citation>
    <scope>NUCLEOTIDE SEQUENCE [LARGE SCALE GENOMIC DNA]</scope>
    <source>
        <strain evidence="2">4B</strain>
    </source>
</reference>
<dbReference type="HOGENOM" id="CLU_125446_2_0_5"/>
<dbReference type="Proteomes" id="UP000005667">
    <property type="component" value="Plasmid AZO_p1"/>
</dbReference>
<keyword evidence="1" id="KW-0614">Plasmid</keyword>